<evidence type="ECO:0000313" key="4">
    <source>
        <dbReference type="Proteomes" id="UP000000272"/>
    </source>
</evidence>
<dbReference type="eggNOG" id="COG1691">
    <property type="taxonomic scope" value="Bacteria"/>
</dbReference>
<evidence type="ECO:0000256" key="1">
    <source>
        <dbReference type="SAM" id="Phobius"/>
    </source>
</evidence>
<reference evidence="3 4" key="1">
    <citation type="journal article" date="2010" name="Stand. Genomic Sci.">
        <title>Complete genome sequence of Thermosediminibacter oceani type strain (JW/IW-1228P).</title>
        <authorList>
            <person name="Pitluck S."/>
            <person name="Yasawong M."/>
            <person name="Munk C."/>
            <person name="Nolan M."/>
            <person name="Lapidus A."/>
            <person name="Lucas S."/>
            <person name="Glavina Del Rio T."/>
            <person name="Tice H."/>
            <person name="Cheng J.F."/>
            <person name="Bruce D."/>
            <person name="Detter C."/>
            <person name="Tapia R."/>
            <person name="Han C."/>
            <person name="Goodwin L."/>
            <person name="Liolios K."/>
            <person name="Ivanova N."/>
            <person name="Mavromatis K."/>
            <person name="Mikhailova N."/>
            <person name="Pati A."/>
            <person name="Chen A."/>
            <person name="Palaniappan K."/>
            <person name="Land M."/>
            <person name="Hauser L."/>
            <person name="Chang Y.J."/>
            <person name="Jeffries C.D."/>
            <person name="Rohde M."/>
            <person name="Spring S."/>
            <person name="Sikorski J."/>
            <person name="Goker M."/>
            <person name="Woyke T."/>
            <person name="Bristow J."/>
            <person name="Eisen J.A."/>
            <person name="Markowitz V."/>
            <person name="Hugenholtz P."/>
            <person name="Kyrpides N.C."/>
            <person name="Klenk H.P."/>
        </authorList>
    </citation>
    <scope>NUCLEOTIDE SEQUENCE [LARGE SCALE GENOMIC DNA]</scope>
    <source>
        <strain evidence="4">ATCC BAA-1034 / DSM 16646 / JW/IW-1228P</strain>
    </source>
</reference>
<dbReference type="KEGG" id="toc:Toce_0387"/>
<accession>D9S104</accession>
<dbReference type="NCBIfam" id="NF033503">
    <property type="entry name" value="LarB"/>
    <property type="match status" value="1"/>
</dbReference>
<dbReference type="GO" id="GO:0016787">
    <property type="term" value="F:hydrolase activity"/>
    <property type="evidence" value="ECO:0007669"/>
    <property type="project" value="InterPro"/>
</dbReference>
<dbReference type="GO" id="GO:0006189">
    <property type="term" value="P:'de novo' IMP biosynthetic process"/>
    <property type="evidence" value="ECO:0007669"/>
    <property type="project" value="InterPro"/>
</dbReference>
<dbReference type="Gene3D" id="3.40.50.1970">
    <property type="match status" value="1"/>
</dbReference>
<dbReference type="HOGENOM" id="CLU_065705_0_0_9"/>
<keyword evidence="1" id="KW-0472">Membrane</keyword>
<dbReference type="Pfam" id="PF00731">
    <property type="entry name" value="AIRC"/>
    <property type="match status" value="1"/>
</dbReference>
<dbReference type="Proteomes" id="UP000000272">
    <property type="component" value="Chromosome"/>
</dbReference>
<feature type="transmembrane region" description="Helical" evidence="1">
    <location>
        <begin position="172"/>
        <end position="191"/>
    </location>
</feature>
<dbReference type="STRING" id="555079.Toce_0387"/>
<keyword evidence="1" id="KW-1133">Transmembrane helix</keyword>
<feature type="domain" description="PurE" evidence="2">
    <location>
        <begin position="117"/>
        <end position="249"/>
    </location>
</feature>
<dbReference type="SUPFAM" id="SSF52255">
    <property type="entry name" value="N5-CAIR mutase (phosphoribosylaminoimidazole carboxylase, PurE)"/>
    <property type="match status" value="1"/>
</dbReference>
<dbReference type="InterPro" id="IPR039476">
    <property type="entry name" value="P2CMN_synthase_LarB"/>
</dbReference>
<organism evidence="3 4">
    <name type="scientific">Thermosediminibacter oceani (strain ATCC BAA-1034 / DSM 16646 / JW/IW-1228P)</name>
    <dbReference type="NCBI Taxonomy" id="555079"/>
    <lineage>
        <taxon>Bacteria</taxon>
        <taxon>Bacillati</taxon>
        <taxon>Bacillota</taxon>
        <taxon>Clostridia</taxon>
        <taxon>Thermosediminibacterales</taxon>
        <taxon>Thermosediminibacteraceae</taxon>
        <taxon>Thermosediminibacter</taxon>
    </lineage>
</organism>
<protein>
    <submittedName>
        <fullName evidence="3">1-(5-phosphoribosyl)-5-amino-4-imidazole-carboxylate (AIR) carboxylase</fullName>
    </submittedName>
</protein>
<dbReference type="PANTHER" id="PTHR43064:SF1">
    <property type="entry name" value="SLL1489 PROTEIN"/>
    <property type="match status" value="1"/>
</dbReference>
<keyword evidence="4" id="KW-1185">Reference proteome</keyword>
<gene>
    <name evidence="3" type="ordered locus">Toce_0387</name>
</gene>
<dbReference type="AlphaFoldDB" id="D9S104"/>
<evidence type="ECO:0000259" key="2">
    <source>
        <dbReference type="SMART" id="SM01001"/>
    </source>
</evidence>
<keyword evidence="1" id="KW-0812">Transmembrane</keyword>
<dbReference type="EMBL" id="CP002131">
    <property type="protein sequence ID" value="ADL07168.1"/>
    <property type="molecule type" value="Genomic_DNA"/>
</dbReference>
<name>D9S104_THEOJ</name>
<dbReference type="SMART" id="SM01001">
    <property type="entry name" value="AIRC"/>
    <property type="match status" value="1"/>
</dbReference>
<evidence type="ECO:0000313" key="3">
    <source>
        <dbReference type="EMBL" id="ADL07168.1"/>
    </source>
</evidence>
<dbReference type="PANTHER" id="PTHR43064">
    <property type="entry name" value="PHOSPHORIBOSYLAMINOIMIDAZOLE CARBOXYLASE-RELATED"/>
    <property type="match status" value="1"/>
</dbReference>
<sequence>MEKLREILERVHRGEMAVDDAIQLLRDLPYEDLGFAKIDHHRALRRGVPEVIFCQGKTPEQVARITRRMLEKGVNIMGTRADLKVYEEVRKIAPDAEYYKDARIFAVKREKIVQNKGTIAVVSAGTSDIPVAEEAAVTAELLGNKVERLYDVGVAGIHRLFMNMEVLKRAQVIIVVAGMEGALASVVAGLVDKPVIAVPTSVGYGANFSGLSALLTMLNSCAGGLTVVNIDNGFGAGFAAHQINRLGGQADGCALS</sequence>
<proteinExistence type="predicted"/>
<dbReference type="InterPro" id="IPR000031">
    <property type="entry name" value="PurE_dom"/>
</dbReference>